<feature type="compositionally biased region" description="Basic and acidic residues" evidence="1">
    <location>
        <begin position="76"/>
        <end position="94"/>
    </location>
</feature>
<sequence>MFKLVIAQKTQREGRESERGLFLTEAISQRSPLARLRNLWVWLKTQTWRLRTGAKVGVWLHPASREGGLRNSAQHGRLEDGERDGDSDCDRESSKPSYKPVFLYKALYLTCLTSAGWILLTQVYVSWTGIWALQTHNGPLPPPPPPHAHLPPETLRQEVSETFKSCRPNHMKSSRAASAAFCLWLWGNRLVLVGTLTTCFTVNFFRAAVSSVVGQAEMGVLLSGIIKTLPESYTLRDINMIQKRGLFQSLIYSFLLRPQGCQLFGLTLNGVHSPSVGGEGVWCLSQLHVHLGLNCKYQLSVCAGVNCVSSMSAPAGDREIPLDNAKEEISGPVCTGESSRHPSGGEVLRRPPPTSYALLQEQTDLKLPPANWLRENPQLGSAGTTILGSSSKSKPFSSFGMAYEFIDCIGDDVDVVSDSENIKKLLKIPYSKSHVSMAVHRVGRTLLLDDLDIQELFMKSSQTGDWTWLKEFYQRLIDQKWQRKKKSKEHWYQKAILSKFLYYSINGDGAAEPVPVNPDGEEKESEAEEFSSSWPTAFTSTASDTEESDAPKQVQESFSMDSMFALDQVTSAPKEQHLAMLFNEGENSQGLRNDFVRNIMWTFEDIHMLVGSNMPIFGGGRYPAVSLRLRDNNKPINILTGIDYWLDNLMCNVPELVMCFHVNGIVQNSTFSTRVVKDIAQNILSFLKSNCTKEGHTYWLFKASGSDIVKLYDLTTLCEEAEEEKCQNPFTLPVAVLLYRVASNMMLKASQNRKHYGTIRTLLLNCVKLLDEERHPQIIASAHYMLSELFQLDEPPEEDGEESIRAGGSEDSYSDEDREEEEELTEDSDENVSYRSCCSPQDDSKAVAVIRSVVELSVPEKYKSTHQIRPSGVFPVSLDKEEKCRHVLSCGLKAVDVTIKKESDLPAADPNTPIPLKYEDRNAIGACAAEQGLSLLLERAMAWQADQKLPTRSGMIPGSWQHRMKLQLFFKASKAYYVLSDAATKLLNGTLHPQVLQFHSQCLSLCGDIHLMLAQNGNNRAAYLEEYSYQTKEDQEILHSLQRESSCQAFNMATDLATDPEYQLFVSSKCYEAAYELLFSEALKDQDSDQLAQVLKRLGNIRNEMGVYFMNQAAAMQTEKELKKSVSGAEQEMWKKSFSYFEKGMKDFEAMEDSTNSALLLCNTGRLMRICAQAHCTLSADQSRGEFSPEEALYYNKAIHYYLRARKSLASRENHSAVWDSVNWELSTTYFTLATLLQDYAPLSRKAQEQVGDEHLRKQHRSLAELHYSKAVCLFLSLTDAPCELLRTLLERVAFAEFTMAEIMTETRSAFLMIHKELLEEQIELSEPVESADSPDAAGGSPSGLNLQEVMKLMACLSRVSPSCCCSNKDEELLKTFKNVYSKLLRAEKNAPLLSRIELHIELLQQLTTQTGSGETGTHS</sequence>
<dbReference type="Pfam" id="PF23723">
    <property type="entry name" value="TPR_EDRF1"/>
    <property type="match status" value="1"/>
</dbReference>
<dbReference type="Pfam" id="PF23788">
    <property type="entry name" value="EDRF1_N"/>
    <property type="match status" value="1"/>
</dbReference>
<comment type="caution">
    <text evidence="4">The sequence shown here is derived from an EMBL/GenBank/DDBJ whole genome shotgun (WGS) entry which is preliminary data.</text>
</comment>
<feature type="domain" description="EDRF1 TPR repeats region" evidence="2">
    <location>
        <begin position="1094"/>
        <end position="1253"/>
    </location>
</feature>
<name>A0A7J5XXY2_DISMA</name>
<evidence type="ECO:0008006" key="6">
    <source>
        <dbReference type="Google" id="ProtNLM"/>
    </source>
</evidence>
<dbReference type="OrthoDB" id="419432at2759"/>
<dbReference type="PANTHER" id="PTHR15000">
    <property type="entry name" value="ERYTHROID DIFFERENTIATION-RELATED FACTOR 1"/>
    <property type="match status" value="1"/>
</dbReference>
<evidence type="ECO:0000313" key="4">
    <source>
        <dbReference type="EMBL" id="KAF3841972.1"/>
    </source>
</evidence>
<gene>
    <name evidence="4" type="ORF">F7725_023923</name>
</gene>
<evidence type="ECO:0000313" key="5">
    <source>
        <dbReference type="Proteomes" id="UP000518266"/>
    </source>
</evidence>
<evidence type="ECO:0000256" key="1">
    <source>
        <dbReference type="SAM" id="MobiDB-lite"/>
    </source>
</evidence>
<organism evidence="4 5">
    <name type="scientific">Dissostichus mawsoni</name>
    <name type="common">Antarctic cod</name>
    <dbReference type="NCBI Taxonomy" id="36200"/>
    <lineage>
        <taxon>Eukaryota</taxon>
        <taxon>Metazoa</taxon>
        <taxon>Chordata</taxon>
        <taxon>Craniata</taxon>
        <taxon>Vertebrata</taxon>
        <taxon>Euteleostomi</taxon>
        <taxon>Actinopterygii</taxon>
        <taxon>Neopterygii</taxon>
        <taxon>Teleostei</taxon>
        <taxon>Neoteleostei</taxon>
        <taxon>Acanthomorphata</taxon>
        <taxon>Eupercaria</taxon>
        <taxon>Perciformes</taxon>
        <taxon>Notothenioidei</taxon>
        <taxon>Nototheniidae</taxon>
        <taxon>Dissostichus</taxon>
    </lineage>
</organism>
<dbReference type="PANTHER" id="PTHR15000:SF1">
    <property type="entry name" value="ERYTHROID DIFFERENTIATION-RELATED FACTOR 1"/>
    <property type="match status" value="1"/>
</dbReference>
<dbReference type="InterPro" id="IPR056582">
    <property type="entry name" value="EDRF1_N"/>
</dbReference>
<proteinExistence type="predicted"/>
<accession>A0A7J5XXY2</accession>
<dbReference type="Proteomes" id="UP000518266">
    <property type="component" value="Unassembled WGS sequence"/>
</dbReference>
<feature type="region of interest" description="Disordered" evidence="1">
    <location>
        <begin position="70"/>
        <end position="96"/>
    </location>
</feature>
<keyword evidence="5" id="KW-1185">Reference proteome</keyword>
<evidence type="ECO:0000259" key="3">
    <source>
        <dbReference type="Pfam" id="PF23788"/>
    </source>
</evidence>
<dbReference type="GO" id="GO:0045893">
    <property type="term" value="P:positive regulation of DNA-templated transcription"/>
    <property type="evidence" value="ECO:0007669"/>
    <property type="project" value="TreeGrafter"/>
</dbReference>
<dbReference type="InterPro" id="IPR056583">
    <property type="entry name" value="EDRF1_TPR"/>
</dbReference>
<feature type="domain" description="EDRF1 N-terminal" evidence="3">
    <location>
        <begin position="351"/>
        <end position="843"/>
    </location>
</feature>
<feature type="region of interest" description="Disordered" evidence="1">
    <location>
        <begin position="512"/>
        <end position="554"/>
    </location>
</feature>
<protein>
    <recommendedName>
        <fullName evidence="6">Erythroid differentiation-related factor 1</fullName>
    </recommendedName>
</protein>
<dbReference type="EMBL" id="JAAKFY010000019">
    <property type="protein sequence ID" value="KAF3841972.1"/>
    <property type="molecule type" value="Genomic_DNA"/>
</dbReference>
<feature type="region of interest" description="Disordered" evidence="1">
    <location>
        <begin position="795"/>
        <end position="839"/>
    </location>
</feature>
<feature type="compositionally biased region" description="Acidic residues" evidence="1">
    <location>
        <begin position="812"/>
        <end position="830"/>
    </location>
</feature>
<evidence type="ECO:0000259" key="2">
    <source>
        <dbReference type="Pfam" id="PF23723"/>
    </source>
</evidence>
<feature type="compositionally biased region" description="Polar residues" evidence="1">
    <location>
        <begin position="534"/>
        <end position="543"/>
    </location>
</feature>
<feature type="compositionally biased region" description="Acidic residues" evidence="1">
    <location>
        <begin position="519"/>
        <end position="529"/>
    </location>
</feature>
<reference evidence="4 5" key="1">
    <citation type="submission" date="2020-03" db="EMBL/GenBank/DDBJ databases">
        <title>Dissostichus mawsoni Genome sequencing and assembly.</title>
        <authorList>
            <person name="Park H."/>
        </authorList>
    </citation>
    <scope>NUCLEOTIDE SEQUENCE [LARGE SCALE GENOMIC DNA]</scope>
    <source>
        <strain evidence="4">DM0001</strain>
        <tissue evidence="4">Muscle</tissue>
    </source>
</reference>